<dbReference type="PATRIC" id="fig|253.9.peg.3257"/>
<gene>
    <name evidence="1" type="ORF">AOB46_22510</name>
</gene>
<reference evidence="2" key="2">
    <citation type="submission" date="2015-09" db="EMBL/GenBank/DDBJ databases">
        <title>Draft genome sequence of a multidrug-resistant Chryseobacterium indologenes isolate from Malaysia.</title>
        <authorList>
            <person name="Yu C.Y."/>
            <person name="Ang G.Y."/>
            <person name="Chan K.-G."/>
        </authorList>
    </citation>
    <scope>NUCLEOTIDE SEQUENCE [LARGE SCALE GENOMIC DNA]</scope>
    <source>
        <strain evidence="2">CI_885</strain>
    </source>
</reference>
<protein>
    <submittedName>
        <fullName evidence="1">Uncharacterized protein</fullName>
    </submittedName>
</protein>
<dbReference type="EMBL" id="LJOD01000039">
    <property type="protein sequence ID" value="KPE48974.1"/>
    <property type="molecule type" value="Genomic_DNA"/>
</dbReference>
<accession>A0A0N0ITR7</accession>
<comment type="caution">
    <text evidence="1">The sequence shown here is derived from an EMBL/GenBank/DDBJ whole genome shotgun (WGS) entry which is preliminary data.</text>
</comment>
<dbReference type="Proteomes" id="UP000037953">
    <property type="component" value="Unassembled WGS sequence"/>
</dbReference>
<dbReference type="OrthoDB" id="1275256at2"/>
<evidence type="ECO:0000313" key="1">
    <source>
        <dbReference type="EMBL" id="KPE48974.1"/>
    </source>
</evidence>
<sequence length="200" mass="23161">MAGAMFQSIMSGLSSIDSILGGFNSLRNQIINAGLGSNPEKTQASFNDWEKLTDKVPELNKLFSKAPSVFIPVTGENYLGQQDPFTNRIRISTDKIGSLLEYAYTIGHEMLHVFDDKYNYKKYIDLFSTNDREFERNRYTIPIYMLFKEYRGYSWEKSLGKDVDVDRTMNAYRVRWALPQKTLDFLNSKIKFLSNLFINP</sequence>
<name>A0A0N0ITR7_CHRID</name>
<dbReference type="RefSeq" id="WP_062703620.1">
    <property type="nucleotide sequence ID" value="NZ_LJOD01000039.1"/>
</dbReference>
<proteinExistence type="predicted"/>
<dbReference type="AlphaFoldDB" id="A0A0N0ITR7"/>
<evidence type="ECO:0000313" key="2">
    <source>
        <dbReference type="Proteomes" id="UP000037953"/>
    </source>
</evidence>
<organism evidence="1 2">
    <name type="scientific">Chryseobacterium indologenes</name>
    <name type="common">Flavobacterium indologenes</name>
    <dbReference type="NCBI Taxonomy" id="253"/>
    <lineage>
        <taxon>Bacteria</taxon>
        <taxon>Pseudomonadati</taxon>
        <taxon>Bacteroidota</taxon>
        <taxon>Flavobacteriia</taxon>
        <taxon>Flavobacteriales</taxon>
        <taxon>Weeksellaceae</taxon>
        <taxon>Chryseobacterium group</taxon>
        <taxon>Chryseobacterium</taxon>
    </lineage>
</organism>
<reference evidence="1 2" key="1">
    <citation type="journal article" date="2015" name="Genom Data">
        <title>Draft genome sequence of a multidrug-resistant Chryseobacterium indologenes isolate from Malaysia.</title>
        <authorList>
            <person name="Yu C.Y."/>
            <person name="Ang G.Y."/>
            <person name="Cheng H.J."/>
            <person name="Cheong Y.M."/>
            <person name="Yin W.F."/>
            <person name="Chan K.G."/>
        </authorList>
    </citation>
    <scope>NUCLEOTIDE SEQUENCE [LARGE SCALE GENOMIC DNA]</scope>
    <source>
        <strain evidence="1 2">CI_885</strain>
    </source>
</reference>